<name>A0A0S4JBW4_BODSA</name>
<accession>A0A0S4JBW4</accession>
<keyword evidence="3" id="KW-1185">Reference proteome</keyword>
<dbReference type="AlphaFoldDB" id="A0A0S4JBW4"/>
<reference evidence="3" key="1">
    <citation type="submission" date="2015-09" db="EMBL/GenBank/DDBJ databases">
        <authorList>
            <consortium name="Pathogen Informatics"/>
        </authorList>
    </citation>
    <scope>NUCLEOTIDE SEQUENCE [LARGE SCALE GENOMIC DNA]</scope>
    <source>
        <strain evidence="3">Lake Konstanz</strain>
    </source>
</reference>
<keyword evidence="1" id="KW-0812">Transmembrane</keyword>
<dbReference type="Proteomes" id="UP000051952">
    <property type="component" value="Unassembled WGS sequence"/>
</dbReference>
<dbReference type="VEuPathDB" id="TriTrypDB:BSAL_18730"/>
<keyword evidence="1" id="KW-0472">Membrane</keyword>
<sequence length="452" mass="47358">MTTSFTSVTSLNQASAINTSTASVLLNATSSVCLASSECADVSSFLHMSLVVSGRSGDKTTTALSFDQQMPLPFSFTTSQSSANESQWTPLNATFSIAIANILPIVSPRLPFVHTNYNHNGNASFLHSPAAANSSSCVNITWATTPSNGNNNSSSAPPSSLGFDVSSTTLADALVPITVSVLGSVSGMLLIVVILMCICFRRQRLNKQQQQQPEDGDHHRRRVFPAALATFGLLLAISCVILVGVGLDERHDTFPNVVVLELYFGDQGCRRNSWSPTPFQVLFLDAAEIGSSHDVVTTANNADGDHKTVRAGGGRVCGASDASMWASVAALGLRWSRVVSLGDPVGSPGLTTRSAALCSSARRQSNIYIRLRSIVSNSSSTSSSGVQTMLSLILENTAGEGATEVLATEGGASSSSSKCTPIVGSLPWLPHDDEDGRLLGVSVQATCIPVSE</sequence>
<evidence type="ECO:0000313" key="3">
    <source>
        <dbReference type="Proteomes" id="UP000051952"/>
    </source>
</evidence>
<protein>
    <submittedName>
        <fullName evidence="2">Membrane-associated protein, putative</fullName>
    </submittedName>
</protein>
<dbReference type="EMBL" id="CYKH01001693">
    <property type="protein sequence ID" value="CUG89003.1"/>
    <property type="molecule type" value="Genomic_DNA"/>
</dbReference>
<feature type="transmembrane region" description="Helical" evidence="1">
    <location>
        <begin position="173"/>
        <end position="201"/>
    </location>
</feature>
<evidence type="ECO:0000256" key="1">
    <source>
        <dbReference type="SAM" id="Phobius"/>
    </source>
</evidence>
<gene>
    <name evidence="2" type="ORF">BSAL_18730</name>
</gene>
<evidence type="ECO:0000313" key="2">
    <source>
        <dbReference type="EMBL" id="CUG89003.1"/>
    </source>
</evidence>
<feature type="non-terminal residue" evidence="2">
    <location>
        <position position="452"/>
    </location>
</feature>
<feature type="transmembrane region" description="Helical" evidence="1">
    <location>
        <begin position="222"/>
        <end position="247"/>
    </location>
</feature>
<organism evidence="2 3">
    <name type="scientific">Bodo saltans</name>
    <name type="common">Flagellated protozoan</name>
    <dbReference type="NCBI Taxonomy" id="75058"/>
    <lineage>
        <taxon>Eukaryota</taxon>
        <taxon>Discoba</taxon>
        <taxon>Euglenozoa</taxon>
        <taxon>Kinetoplastea</taxon>
        <taxon>Metakinetoplastina</taxon>
        <taxon>Eubodonida</taxon>
        <taxon>Bodonidae</taxon>
        <taxon>Bodo</taxon>
    </lineage>
</organism>
<keyword evidence="1" id="KW-1133">Transmembrane helix</keyword>
<proteinExistence type="predicted"/>